<feature type="domain" description="Nucleotidyltransferase-like" evidence="1">
    <location>
        <begin position="17"/>
        <end position="174"/>
    </location>
</feature>
<evidence type="ECO:0000313" key="3">
    <source>
        <dbReference type="Proteomes" id="UP001500653"/>
    </source>
</evidence>
<dbReference type="RefSeq" id="WP_253862676.1">
    <property type="nucleotide sequence ID" value="NZ_BAAALN010000003.1"/>
</dbReference>
<name>A0ABP4GN48_9PSEU</name>
<accession>A0ABP4GN48</accession>
<evidence type="ECO:0000259" key="1">
    <source>
        <dbReference type="Pfam" id="PF12281"/>
    </source>
</evidence>
<sequence>MNRSGDTDLLVLARSALLDALDALHDHLDGIVVIGAQAVYLHTGGANVALAEATKDSDVALDPRKWTDPPTIEDVLHAAGFTLDQESKQPGSWLNGAGTPVDLMVPELLAGDGGRRGVRIPPHWKLAARRATGLEAAVVDHVPIRVGALADGDDRVHTTHVAGPGALLVAKLHKLGERAGSVPDRLVDKDAHDVYRLLIAVDTGELAASMKRLCLDPLARPVTEQALEFLRQLFAAGADATGSMMAGRAEEGIGEPATVAASTAILAQDLLDATHRTHA</sequence>
<dbReference type="InterPro" id="IPR058575">
    <property type="entry name" value="NTP_transf_8_dom"/>
</dbReference>
<gene>
    <name evidence="2" type="ORF">GCM10009676_08900</name>
</gene>
<protein>
    <recommendedName>
        <fullName evidence="1">Nucleotidyltransferase-like domain-containing protein</fullName>
    </recommendedName>
</protein>
<dbReference type="Pfam" id="PF12281">
    <property type="entry name" value="NTP_transf_8"/>
    <property type="match status" value="1"/>
</dbReference>
<dbReference type="EMBL" id="BAAALN010000003">
    <property type="protein sequence ID" value="GAA1228684.1"/>
    <property type="molecule type" value="Genomic_DNA"/>
</dbReference>
<dbReference type="Proteomes" id="UP001500653">
    <property type="component" value="Unassembled WGS sequence"/>
</dbReference>
<evidence type="ECO:0000313" key="2">
    <source>
        <dbReference type="EMBL" id="GAA1228684.1"/>
    </source>
</evidence>
<organism evidence="2 3">
    <name type="scientific">Prauserella halophila</name>
    <dbReference type="NCBI Taxonomy" id="185641"/>
    <lineage>
        <taxon>Bacteria</taxon>
        <taxon>Bacillati</taxon>
        <taxon>Actinomycetota</taxon>
        <taxon>Actinomycetes</taxon>
        <taxon>Pseudonocardiales</taxon>
        <taxon>Pseudonocardiaceae</taxon>
        <taxon>Prauserella</taxon>
    </lineage>
</organism>
<keyword evidence="3" id="KW-1185">Reference proteome</keyword>
<comment type="caution">
    <text evidence="2">The sequence shown here is derived from an EMBL/GenBank/DDBJ whole genome shotgun (WGS) entry which is preliminary data.</text>
</comment>
<reference evidence="3" key="1">
    <citation type="journal article" date="2019" name="Int. J. Syst. Evol. Microbiol.">
        <title>The Global Catalogue of Microorganisms (GCM) 10K type strain sequencing project: providing services to taxonomists for standard genome sequencing and annotation.</title>
        <authorList>
            <consortium name="The Broad Institute Genomics Platform"/>
            <consortium name="The Broad Institute Genome Sequencing Center for Infectious Disease"/>
            <person name="Wu L."/>
            <person name="Ma J."/>
        </authorList>
    </citation>
    <scope>NUCLEOTIDE SEQUENCE [LARGE SCALE GENOMIC DNA]</scope>
    <source>
        <strain evidence="3">JCM 13023</strain>
    </source>
</reference>
<proteinExistence type="predicted"/>